<accession>A0A6A0A2D8</accession>
<evidence type="ECO:0000256" key="1">
    <source>
        <dbReference type="SAM" id="MobiDB-lite"/>
    </source>
</evidence>
<dbReference type="Proteomes" id="UP000485058">
    <property type="component" value="Unassembled WGS sequence"/>
</dbReference>
<sequence>MHIASEAPAKSKERWDVLACKTVTSDRPLQEQAYGFSPARHGLTADSSYGSNHFSCGSAEQEPKQVPDMPRASPLHM</sequence>
<protein>
    <submittedName>
        <fullName evidence="2">Uncharacterized protein</fullName>
    </submittedName>
</protein>
<feature type="region of interest" description="Disordered" evidence="1">
    <location>
        <begin position="47"/>
        <end position="77"/>
    </location>
</feature>
<evidence type="ECO:0000313" key="3">
    <source>
        <dbReference type="Proteomes" id="UP000485058"/>
    </source>
</evidence>
<keyword evidence="3" id="KW-1185">Reference proteome</keyword>
<reference evidence="2 3" key="1">
    <citation type="submission" date="2020-02" db="EMBL/GenBank/DDBJ databases">
        <title>Draft genome sequence of Haematococcus lacustris strain NIES-144.</title>
        <authorList>
            <person name="Morimoto D."/>
            <person name="Nakagawa S."/>
            <person name="Yoshida T."/>
            <person name="Sawayama S."/>
        </authorList>
    </citation>
    <scope>NUCLEOTIDE SEQUENCE [LARGE SCALE GENOMIC DNA]</scope>
    <source>
        <strain evidence="2 3">NIES-144</strain>
    </source>
</reference>
<name>A0A6A0A2D8_HAELA</name>
<dbReference type="AlphaFoldDB" id="A0A6A0A2D8"/>
<dbReference type="EMBL" id="BLLF01002291">
    <property type="protein sequence ID" value="GFH23512.1"/>
    <property type="molecule type" value="Genomic_DNA"/>
</dbReference>
<evidence type="ECO:0000313" key="2">
    <source>
        <dbReference type="EMBL" id="GFH23512.1"/>
    </source>
</evidence>
<organism evidence="2 3">
    <name type="scientific">Haematococcus lacustris</name>
    <name type="common">Green alga</name>
    <name type="synonym">Haematococcus pluvialis</name>
    <dbReference type="NCBI Taxonomy" id="44745"/>
    <lineage>
        <taxon>Eukaryota</taxon>
        <taxon>Viridiplantae</taxon>
        <taxon>Chlorophyta</taxon>
        <taxon>core chlorophytes</taxon>
        <taxon>Chlorophyceae</taxon>
        <taxon>CS clade</taxon>
        <taxon>Chlamydomonadales</taxon>
        <taxon>Haematococcaceae</taxon>
        <taxon>Haematococcus</taxon>
    </lineage>
</organism>
<gene>
    <name evidence="2" type="ORF">HaLaN_21134</name>
</gene>
<comment type="caution">
    <text evidence="2">The sequence shown here is derived from an EMBL/GenBank/DDBJ whole genome shotgun (WGS) entry which is preliminary data.</text>
</comment>
<feature type="non-terminal residue" evidence="2">
    <location>
        <position position="1"/>
    </location>
</feature>
<proteinExistence type="predicted"/>